<proteinExistence type="predicted"/>
<dbReference type="KEGG" id="npz:ACX27_27760"/>
<dbReference type="STRING" id="224013.ACX27_27760"/>
<dbReference type="Pfam" id="PF14337">
    <property type="entry name" value="Abi_alpha"/>
    <property type="match status" value="1"/>
</dbReference>
<dbReference type="AlphaFoldDB" id="A0A0M5MHP3"/>
<protein>
    <recommendedName>
        <fullName evidence="3">DUF4393 domain-containing protein</fullName>
    </recommendedName>
</protein>
<reference evidence="1 2" key="2">
    <citation type="journal article" date="2016" name="Genome Announc.">
        <title>Draft Genome Sequence of the N2-Fixing Cyanobacterium Nostoc piscinale CENA21, Isolated from the Brazilian Amazon Floodplain.</title>
        <authorList>
            <person name="Leao T."/>
            <person name="Guimaraes P.I."/>
            <person name="de Melo A.G."/>
            <person name="Ramos R.T."/>
            <person name="Leao P.N."/>
            <person name="Silva A."/>
            <person name="Fiore M.F."/>
            <person name="Schneider M.P."/>
        </authorList>
    </citation>
    <scope>NUCLEOTIDE SEQUENCE [LARGE SCALE GENOMIC DNA]</scope>
    <source>
        <strain evidence="1 2">CENA21</strain>
    </source>
</reference>
<name>A0A0M5MHP3_9NOSO</name>
<evidence type="ECO:0000313" key="2">
    <source>
        <dbReference type="Proteomes" id="UP000062645"/>
    </source>
</evidence>
<sequence length="247" mass="27787">MMMGMDKPEDIAKLLPLSDIYKDLAQPAAKQVGGALESTAKVARLLLAPIEYLAAQSDRWQRYLTRIAEQVPEERRIEAHPQVAGPVLEGLRYVDENNVIADLFINLLARAIDRDRVSEAHPAFASIISQLSSDEAQIIFWLRKKRFLYRQYAAFNSEQKTFSAKQVIENEFPTNKLIFPENFAVYMDHLHSLNLAGIWQQGNQEPIFEGEAAIQTGVNITSYAQLTSFGSMFAQACVPEKLPDSIA</sequence>
<dbReference type="InterPro" id="IPR025506">
    <property type="entry name" value="Abi_alpha"/>
</dbReference>
<dbReference type="Proteomes" id="UP000062645">
    <property type="component" value="Chromosome"/>
</dbReference>
<dbReference type="Gene3D" id="3.30.110.190">
    <property type="match status" value="1"/>
</dbReference>
<evidence type="ECO:0008006" key="3">
    <source>
        <dbReference type="Google" id="ProtNLM"/>
    </source>
</evidence>
<gene>
    <name evidence="1" type="ORF">ACX27_27760</name>
</gene>
<reference evidence="2" key="1">
    <citation type="submission" date="2015-07" db="EMBL/GenBank/DDBJ databases">
        <title>Genome Of Nitrogen-Fixing Cyanobacterium Nostoc piscinale CENA21 From Solimoes/Amazon River Floodplain Sediments And Comparative Genomics To Uncover Biosynthetic Natural Products Potential.</title>
        <authorList>
            <person name="Leao T.F."/>
            <person name="Leao P.N."/>
            <person name="Guimaraes P.I."/>
            <person name="de Melo A.G.C."/>
            <person name="Ramos R.T.J."/>
            <person name="Silva A."/>
            <person name="Fiore M.F."/>
            <person name="Schneider M.P.C."/>
        </authorList>
    </citation>
    <scope>NUCLEOTIDE SEQUENCE [LARGE SCALE GENOMIC DNA]</scope>
    <source>
        <strain evidence="2">CENA21</strain>
    </source>
</reference>
<keyword evidence="2" id="KW-1185">Reference proteome</keyword>
<organism evidence="1 2">
    <name type="scientific">Nostoc piscinale CENA21</name>
    <dbReference type="NCBI Taxonomy" id="224013"/>
    <lineage>
        <taxon>Bacteria</taxon>
        <taxon>Bacillati</taxon>
        <taxon>Cyanobacteriota</taxon>
        <taxon>Cyanophyceae</taxon>
        <taxon>Nostocales</taxon>
        <taxon>Nostocaceae</taxon>
        <taxon>Nostoc</taxon>
    </lineage>
</organism>
<evidence type="ECO:0000313" key="1">
    <source>
        <dbReference type="EMBL" id="ALF55792.1"/>
    </source>
</evidence>
<dbReference type="PATRIC" id="fig|224013.5.peg.6639"/>
<dbReference type="EMBL" id="CP012036">
    <property type="protein sequence ID" value="ALF55792.1"/>
    <property type="molecule type" value="Genomic_DNA"/>
</dbReference>
<accession>A0A0M5MHP3</accession>